<evidence type="ECO:0000259" key="2">
    <source>
        <dbReference type="Pfam" id="PF01370"/>
    </source>
</evidence>
<dbReference type="SUPFAM" id="SSF51735">
    <property type="entry name" value="NAD(P)-binding Rossmann-fold domains"/>
    <property type="match status" value="1"/>
</dbReference>
<comment type="similarity">
    <text evidence="1">Belongs to the NAD(P)-dependent epimerase/dehydratase family.</text>
</comment>
<dbReference type="FunCoup" id="A0A1Y2PD67">
    <property type="interactions" value="5"/>
</dbReference>
<dbReference type="InParanoid" id="A0A1Y2PD67"/>
<dbReference type="Gene3D" id="3.40.50.720">
    <property type="entry name" value="NAD(P)-binding Rossmann-like Domain"/>
    <property type="match status" value="1"/>
</dbReference>
<accession>A0A1Y2PD67</accession>
<organism evidence="3 4">
    <name type="scientific">Tenacibaculum holothuriorum</name>
    <dbReference type="NCBI Taxonomy" id="1635173"/>
    <lineage>
        <taxon>Bacteria</taxon>
        <taxon>Pseudomonadati</taxon>
        <taxon>Bacteroidota</taxon>
        <taxon>Flavobacteriia</taxon>
        <taxon>Flavobacteriales</taxon>
        <taxon>Flavobacteriaceae</taxon>
        <taxon>Tenacibaculum</taxon>
    </lineage>
</organism>
<dbReference type="OrthoDB" id="9801056at2"/>
<dbReference type="CDD" id="cd08946">
    <property type="entry name" value="SDR_e"/>
    <property type="match status" value="1"/>
</dbReference>
<comment type="caution">
    <text evidence="3">The sequence shown here is derived from an EMBL/GenBank/DDBJ whole genome shotgun (WGS) entry which is preliminary data.</text>
</comment>
<dbReference type="Proteomes" id="UP000194221">
    <property type="component" value="Unassembled WGS sequence"/>
</dbReference>
<feature type="domain" description="NAD-dependent epimerase/dehydratase" evidence="2">
    <location>
        <begin position="5"/>
        <end position="183"/>
    </location>
</feature>
<gene>
    <name evidence="3" type="ORF">WH52_06600</name>
</gene>
<dbReference type="InterPro" id="IPR036291">
    <property type="entry name" value="NAD(P)-bd_dom_sf"/>
</dbReference>
<name>A0A1Y2PD67_9FLAO</name>
<evidence type="ECO:0000313" key="4">
    <source>
        <dbReference type="Proteomes" id="UP000194221"/>
    </source>
</evidence>
<dbReference type="EMBL" id="LAPZ01000003">
    <property type="protein sequence ID" value="OSY88423.1"/>
    <property type="molecule type" value="Genomic_DNA"/>
</dbReference>
<keyword evidence="4" id="KW-1185">Reference proteome</keyword>
<evidence type="ECO:0000256" key="1">
    <source>
        <dbReference type="ARBA" id="ARBA00007637"/>
    </source>
</evidence>
<dbReference type="PANTHER" id="PTHR43000">
    <property type="entry name" value="DTDP-D-GLUCOSE 4,6-DEHYDRATASE-RELATED"/>
    <property type="match status" value="1"/>
</dbReference>
<dbReference type="RefSeq" id="WP_086030151.1">
    <property type="nucleotide sequence ID" value="NZ_LAPZ01000003.1"/>
</dbReference>
<evidence type="ECO:0000313" key="3">
    <source>
        <dbReference type="EMBL" id="OSY88423.1"/>
    </source>
</evidence>
<dbReference type="STRING" id="1635173.WH52_06600"/>
<dbReference type="AlphaFoldDB" id="A0A1Y2PD67"/>
<protein>
    <recommendedName>
        <fullName evidence="2">NAD-dependent epimerase/dehydratase domain-containing protein</fullName>
    </recommendedName>
</protein>
<reference evidence="3 4" key="1">
    <citation type="submission" date="2015-03" db="EMBL/GenBank/DDBJ databases">
        <title>Genome sequence of Tenacibaculum sp. S2-2, isolated from intestinal microbiota of sea cucumber, Apostichopus japonicas.</title>
        <authorList>
            <person name="Shao Z."/>
            <person name="Wang L."/>
            <person name="Li X."/>
        </authorList>
    </citation>
    <scope>NUCLEOTIDE SEQUENCE [LARGE SCALE GENOMIC DNA]</scope>
    <source>
        <strain evidence="3 4">S2-2</strain>
    </source>
</reference>
<sequence length="244" mass="27555">MKKRILITGGFGKIAQYFVKKFCDNYEITVADIVIKEEIYPENIKIIKADLTDLEVCNNLCIGIDTIIHLAGIANPDSSFNEVLNANIIASKNIFEAATKANCKRVIYASSAQTIESYSEDIQINKNMPVRPKNLYGVSKCFGEALGAYYAFQENISVICLRIGAYEFPNDFTEMNARDLSAFLHPDDCNQLLDKCIKTENLKYEILNAISNNRYKRLDITETIEKVGYNPKANAFDLFKLKAE</sequence>
<dbReference type="InterPro" id="IPR001509">
    <property type="entry name" value="Epimerase_deHydtase"/>
</dbReference>
<proteinExistence type="inferred from homology"/>
<dbReference type="Pfam" id="PF01370">
    <property type="entry name" value="Epimerase"/>
    <property type="match status" value="1"/>
</dbReference>